<evidence type="ECO:0000313" key="2">
    <source>
        <dbReference type="Proteomes" id="UP000232722"/>
    </source>
</evidence>
<sequence>METATRVNGKGSLIIKIGSETGSEMVGQRECVFVWDRKTTSRLVGLSWMSKQKK</sequence>
<organism evidence="1 2">
    <name type="scientific">Rhizophagus irregularis</name>
    <dbReference type="NCBI Taxonomy" id="588596"/>
    <lineage>
        <taxon>Eukaryota</taxon>
        <taxon>Fungi</taxon>
        <taxon>Fungi incertae sedis</taxon>
        <taxon>Mucoromycota</taxon>
        <taxon>Glomeromycotina</taxon>
        <taxon>Glomeromycetes</taxon>
        <taxon>Glomerales</taxon>
        <taxon>Glomeraceae</taxon>
        <taxon>Rhizophagus</taxon>
    </lineage>
</organism>
<name>A0A2N0P3Z0_9GLOM</name>
<accession>A0A2N0P3Z0</accession>
<dbReference type="Proteomes" id="UP000232722">
    <property type="component" value="Unassembled WGS sequence"/>
</dbReference>
<gene>
    <name evidence="1" type="ORF">RhiirA5_364857</name>
</gene>
<comment type="caution">
    <text evidence="1">The sequence shown here is derived from an EMBL/GenBank/DDBJ whole genome shotgun (WGS) entry which is preliminary data.</text>
</comment>
<reference evidence="1 2" key="2">
    <citation type="submission" date="2017-09" db="EMBL/GenBank/DDBJ databases">
        <title>Extensive intraspecific genome diversity in a model arbuscular mycorrhizal fungus.</title>
        <authorList>
            <person name="Chen E.C."/>
            <person name="Morin E."/>
            <person name="Beaudet D."/>
            <person name="Noel J."/>
            <person name="Ndikumana S."/>
            <person name="Charron P."/>
            <person name="St-Onge C."/>
            <person name="Giorgi J."/>
            <person name="Grigoriev I.V."/>
            <person name="Roux C."/>
            <person name="Martin F.M."/>
            <person name="Corradi N."/>
        </authorList>
    </citation>
    <scope>NUCLEOTIDE SEQUENCE [LARGE SCALE GENOMIC DNA]</scope>
    <source>
        <strain evidence="1 2">A5</strain>
    </source>
</reference>
<dbReference type="AlphaFoldDB" id="A0A2N0P3Z0"/>
<reference evidence="1 2" key="1">
    <citation type="submission" date="2016-04" db="EMBL/GenBank/DDBJ databases">
        <title>Genome analyses suggest a sexual origin of heterokaryosis in a supposedly ancient asexual fungus.</title>
        <authorList>
            <person name="Ropars J."/>
            <person name="Sedzielewska K."/>
            <person name="Noel J."/>
            <person name="Charron P."/>
            <person name="Farinelli L."/>
            <person name="Marton T."/>
            <person name="Kruger M."/>
            <person name="Pelin A."/>
            <person name="Brachmann A."/>
            <person name="Corradi N."/>
        </authorList>
    </citation>
    <scope>NUCLEOTIDE SEQUENCE [LARGE SCALE GENOMIC DNA]</scope>
    <source>
        <strain evidence="1 2">A5</strain>
    </source>
</reference>
<proteinExistence type="predicted"/>
<protein>
    <submittedName>
        <fullName evidence="1">Uncharacterized protein</fullName>
    </submittedName>
</protein>
<evidence type="ECO:0000313" key="1">
    <source>
        <dbReference type="EMBL" id="PKC01552.1"/>
    </source>
</evidence>
<dbReference type="EMBL" id="LLXJ01001578">
    <property type="protein sequence ID" value="PKC01552.1"/>
    <property type="molecule type" value="Genomic_DNA"/>
</dbReference>